<evidence type="ECO:0000313" key="6">
    <source>
        <dbReference type="EMBL" id="KAF9586479.1"/>
    </source>
</evidence>
<evidence type="ECO:0000256" key="2">
    <source>
        <dbReference type="ARBA" id="ARBA00022490"/>
    </source>
</evidence>
<evidence type="ECO:0000256" key="4">
    <source>
        <dbReference type="SAM" id="MobiDB-lite"/>
    </source>
</evidence>
<feature type="region of interest" description="Disordered" evidence="4">
    <location>
        <begin position="29"/>
        <end position="53"/>
    </location>
</feature>
<dbReference type="Gene3D" id="1.20.5.1700">
    <property type="match status" value="1"/>
</dbReference>
<evidence type="ECO:0000256" key="1">
    <source>
        <dbReference type="ARBA" id="ARBA00004496"/>
    </source>
</evidence>
<dbReference type="InterPro" id="IPR012943">
    <property type="entry name" value="Cnn_1N"/>
</dbReference>
<feature type="coiled-coil region" evidence="3">
    <location>
        <begin position="1002"/>
        <end position="1050"/>
    </location>
</feature>
<dbReference type="EMBL" id="JAABOA010000026">
    <property type="protein sequence ID" value="KAF9586479.1"/>
    <property type="molecule type" value="Genomic_DNA"/>
</dbReference>
<proteinExistence type="predicted"/>
<feature type="coiled-coil region" evidence="3">
    <location>
        <begin position="177"/>
        <end position="472"/>
    </location>
</feature>
<evidence type="ECO:0000259" key="5">
    <source>
        <dbReference type="Pfam" id="PF07989"/>
    </source>
</evidence>
<dbReference type="GO" id="GO:0005737">
    <property type="term" value="C:cytoplasm"/>
    <property type="evidence" value="ECO:0007669"/>
    <property type="project" value="UniProtKB-SubCell"/>
</dbReference>
<keyword evidence="3" id="KW-0175">Coiled coil</keyword>
<feature type="domain" description="Centrosomin N-terminal motif 1" evidence="5">
    <location>
        <begin position="133"/>
        <end position="206"/>
    </location>
</feature>
<feature type="region of interest" description="Disordered" evidence="4">
    <location>
        <begin position="68"/>
        <end position="109"/>
    </location>
</feature>
<comment type="caution">
    <text evidence="6">The sequence shown here is derived from an EMBL/GenBank/DDBJ whole genome shotgun (WGS) entry which is preliminary data.</text>
</comment>
<gene>
    <name evidence="6" type="ORF">BGW38_003998</name>
</gene>
<keyword evidence="2" id="KW-0963">Cytoplasm</keyword>
<keyword evidence="7" id="KW-1185">Reference proteome</keyword>
<feature type="compositionally biased region" description="Polar residues" evidence="4">
    <location>
        <begin position="94"/>
        <end position="109"/>
    </location>
</feature>
<dbReference type="Proteomes" id="UP000780801">
    <property type="component" value="Unassembled WGS sequence"/>
</dbReference>
<dbReference type="GO" id="GO:0005815">
    <property type="term" value="C:microtubule organizing center"/>
    <property type="evidence" value="ECO:0007669"/>
    <property type="project" value="InterPro"/>
</dbReference>
<dbReference type="AlphaFoldDB" id="A0A9P6KI82"/>
<name>A0A9P6KI82_9FUNG</name>
<feature type="compositionally biased region" description="Low complexity" evidence="4">
    <location>
        <begin position="71"/>
        <end position="93"/>
    </location>
</feature>
<dbReference type="SUPFAM" id="SSF81995">
    <property type="entry name" value="beta-sandwich domain of Sec23/24"/>
    <property type="match status" value="1"/>
</dbReference>
<organism evidence="6 7">
    <name type="scientific">Lunasporangiospora selenospora</name>
    <dbReference type="NCBI Taxonomy" id="979761"/>
    <lineage>
        <taxon>Eukaryota</taxon>
        <taxon>Fungi</taxon>
        <taxon>Fungi incertae sedis</taxon>
        <taxon>Mucoromycota</taxon>
        <taxon>Mortierellomycotina</taxon>
        <taxon>Mortierellomycetes</taxon>
        <taxon>Mortierellales</taxon>
        <taxon>Mortierellaceae</taxon>
        <taxon>Lunasporangiospora</taxon>
    </lineage>
</organism>
<reference evidence="6" key="1">
    <citation type="journal article" date="2020" name="Fungal Divers.">
        <title>Resolving the Mortierellaceae phylogeny through synthesis of multi-gene phylogenetics and phylogenomics.</title>
        <authorList>
            <person name="Vandepol N."/>
            <person name="Liber J."/>
            <person name="Desiro A."/>
            <person name="Na H."/>
            <person name="Kennedy M."/>
            <person name="Barry K."/>
            <person name="Grigoriev I.V."/>
            <person name="Miller A.N."/>
            <person name="O'Donnell K."/>
            <person name="Stajich J.E."/>
            <person name="Bonito G."/>
        </authorList>
    </citation>
    <scope>NUCLEOTIDE SEQUENCE</scope>
    <source>
        <strain evidence="6">KOD1015</strain>
    </source>
</reference>
<feature type="region of interest" description="Disordered" evidence="4">
    <location>
        <begin position="1"/>
        <end position="20"/>
    </location>
</feature>
<dbReference type="Pfam" id="PF07989">
    <property type="entry name" value="Cnn_1N"/>
    <property type="match status" value="1"/>
</dbReference>
<accession>A0A9P6KI82</accession>
<feature type="non-terminal residue" evidence="6">
    <location>
        <position position="1"/>
    </location>
</feature>
<feature type="coiled-coil region" evidence="3">
    <location>
        <begin position="503"/>
        <end position="685"/>
    </location>
</feature>
<feature type="coiled-coil region" evidence="3">
    <location>
        <begin position="818"/>
        <end position="852"/>
    </location>
</feature>
<feature type="compositionally biased region" description="Acidic residues" evidence="4">
    <location>
        <begin position="36"/>
        <end position="49"/>
    </location>
</feature>
<evidence type="ECO:0000256" key="3">
    <source>
        <dbReference type="SAM" id="Coils"/>
    </source>
</evidence>
<feature type="region of interest" description="Disordered" evidence="4">
    <location>
        <begin position="944"/>
        <end position="985"/>
    </location>
</feature>
<sequence length="1052" mass="122498">MAAAVKWTDSPEQESLPLPYDLSEYGYTLKNGAKDTDDEETNMSLEDGEESRIDLNFNDIEADINLDESMQQQQQQQQVQQYEQQQQQQQITQPSGRMSAQGMSDSSMVGSMIKRSRTIEHWKNPSGKPAPKTLKEQEKEIEKLHHENFGLKIAISHLHEKLNEYSSENMDKNLQMNIMLKQKVRDLDRELKMFKERLREALNAIEALQKQKNCDLPHGMTEDQEREHQTTSAECTQLKEMIRQLEAELESMSADISQRDSEMAQLRQRVAELEEQAAKTNDLQELVENCEGQIQELQGRLHASLQRSHTEDDWEQRYLESERNNEIAQDMIRSLEKEVSRLQSERTGPTDDFQLERQQYEEELKNERLENERLSRALNQKQGNQQPLPEDWAEERDQLLQTIRNAEDYEKGFELKINEVENQFYLEMQDKITELDEVYFKLDAMEKEYQRLEAAKKDSEETNQEIVRALNAVWKLTGPLDKQKLQSGSSANLKASTILRQQHDRLQNDMVTIEQKNQELEVENERLLAMESSFYKLEEKKQKQWNEEHRALERQHAKEMDAMQEELDALSEENDVLKNELDEREDQIGLVLKEIEDKDKDLEELNTDLLKVSTELEELRQKFERDRTSWAESKDVLGTKSEEAQRLAALNSKLNDTLANLETELRDKNVAISRLKTRITELELESAQRQQIGNTNGEASKEGIIDRDTLLYAVLQHLEKILGADKRTDGYVPPKPSANFENFSTLLISRLRTLGRLYNDFERKLKQVESKTVEMLSDFVKQLDLKFGEMDRYNTAVQTAVNNQRKLREDAVKRRTENGELREELGRKRIAMDELRQRLDHALLELKDQSGKNQGIKGVEMERKLAALQRSHMNEKARWNERLRKLYEELYRVKESRNAERKGAHETLNSLTAKIDVLENVQSHMEFKNKHLKLLLDICSEGGSPRDQNGSKAQEFDGGISSGSGRLGGSMNHLPRQPSMGSSQALKTSLEVGLFKANSSLRHEIDQKFEMFEKQRQRLEVQVQFSKDELEAMQQQLGRYEHVVKEVQSKVN</sequence>
<evidence type="ECO:0000313" key="7">
    <source>
        <dbReference type="Proteomes" id="UP000780801"/>
    </source>
</evidence>
<comment type="subcellular location">
    <subcellularLocation>
        <location evidence="1">Cytoplasm</location>
    </subcellularLocation>
</comment>
<protein>
    <recommendedName>
        <fullName evidence="5">Centrosomin N-terminal motif 1 domain-containing protein</fullName>
    </recommendedName>
</protein>
<dbReference type="OrthoDB" id="10255000at2759"/>